<proteinExistence type="predicted"/>
<sequence>MISPRTSLARFIDVVRDVPNFAFGADIDGAAAYLSKGRIFAADDAEVCVKHLQNLVDGAKATKGFIFHPDLDDAEKALDAYRASLSTKSASPSRLG</sequence>
<protein>
    <submittedName>
        <fullName evidence="1">Uncharacterized protein</fullName>
    </submittedName>
</protein>
<gene>
    <name evidence="1" type="ORF">SAMN05428964_103449</name>
</gene>
<dbReference type="Proteomes" id="UP000219068">
    <property type="component" value="Unassembled WGS sequence"/>
</dbReference>
<name>A0A285THB1_9PROT</name>
<dbReference type="AlphaFoldDB" id="A0A285THB1"/>
<organism evidence="1 2">
    <name type="scientific">Thalassospira xiamenensis</name>
    <dbReference type="NCBI Taxonomy" id="220697"/>
    <lineage>
        <taxon>Bacteria</taxon>
        <taxon>Pseudomonadati</taxon>
        <taxon>Pseudomonadota</taxon>
        <taxon>Alphaproteobacteria</taxon>
        <taxon>Rhodospirillales</taxon>
        <taxon>Thalassospiraceae</taxon>
        <taxon>Thalassospira</taxon>
    </lineage>
</organism>
<evidence type="ECO:0000313" key="2">
    <source>
        <dbReference type="Proteomes" id="UP000219068"/>
    </source>
</evidence>
<evidence type="ECO:0000313" key="1">
    <source>
        <dbReference type="EMBL" id="SOC21595.1"/>
    </source>
</evidence>
<accession>A0A285THB1</accession>
<dbReference type="EMBL" id="OBMM01000003">
    <property type="protein sequence ID" value="SOC21595.1"/>
    <property type="molecule type" value="Genomic_DNA"/>
</dbReference>
<reference evidence="1 2" key="1">
    <citation type="submission" date="2017-08" db="EMBL/GenBank/DDBJ databases">
        <authorList>
            <person name="de Groot N.N."/>
        </authorList>
    </citation>
    <scope>NUCLEOTIDE SEQUENCE [LARGE SCALE GENOMIC DNA]</scope>
    <source>
        <strain evidence="1 2">USBA 78</strain>
    </source>
</reference>